<dbReference type="InterPro" id="IPR013103">
    <property type="entry name" value="RVT_2"/>
</dbReference>
<sequence>MLNTQKNKKIKRIQFNNGREFVNKEWEEHAAQKGTVLETTAPYSSQQNGIAEQLNRTLTDKAQAMLLKSAAPKFLWNKAIAYACYLKNRVPTQVHGKFWKTPFEAFWGNKPDVSVLRPWGTKCYVLDQGKNRSKLDPKTFTATFVGILDAQGKSWRYYKPGANCILHSRNILFPRSHATIEEVNNSTDWGESVALPAEGEMTRANSAAEQPKEDARTGGEHVVRKTEKNEIKIKSKPESIKEEVKVKPTSSNSPTELVQQPALHKPTTSCSRSAMHPNLSATAAESLKRINSLTTGSYNGVQTRQQNPNAPAISLSKEHGKLEINVDDTSLSGQFNPSIRNKQTNLALEISNIFTGSSNANSSNSKINYSYNLPTDNTSTLLSAPSIPSKYTYALETLTTPKSTLTINNRLVKRFSHLRLSDATPTKPDSPLALTGDLEQPWSLAAITTAANNPTVEEALAGPQALEWWKAMQNEVSTFDKLDTTKLTKLPHKRKAMGNKWVLMLKRDENGEPVRYKAQLVVQGFSQQPGIDFDKTFAPVVRLDSICTLVLLANNNNWDVRQLDVNAAYLHAPVKEDLYMQQIPYFNNGTDQVLKLKQSIYGLKQAGQMWNKFYNTKLKTIGYKPCLTNACVYQRIQELNSEQYVSIIATHVDDSIVITSTNHTDFAISELLNIFDMRNLGPIRHFLGIAFKRDCKQGIMHLNQTAYINSLAKFAGLKDAYPADTPLSPSVQLTHFEGTKPKFNYGTYIGKLLYAALCTRPDIAFAVAHLAQFTLCYGPAHVTQIKCVICYLLGTPTLGLTYCQSAKDFGKIGYSNADWGSNLIDCKSVSGHVFMLGGAAISWSAKKQATVALSTMEAEYMLLAHACTQALWLCQFFEELHLYANAPTLILSDNIAALTLSVESQYHGRSKHIDIQHHFMRNIIEQRKVSTLYVPTHENLANTFTKALPAPQFRYLMQSIMGDITETSIKDKVD</sequence>
<feature type="domain" description="Integrase catalytic" evidence="3">
    <location>
        <begin position="1"/>
        <end position="110"/>
    </location>
</feature>
<feature type="compositionally biased region" description="Polar residues" evidence="2">
    <location>
        <begin position="249"/>
        <end position="258"/>
    </location>
</feature>
<protein>
    <submittedName>
        <fullName evidence="4">Reverse transcriptase (RNA-dependent DNA polymerase)</fullName>
    </submittedName>
</protein>
<name>A0A8H7LQU3_9AGAM</name>
<evidence type="ECO:0000313" key="4">
    <source>
        <dbReference type="EMBL" id="KAF8692411.1"/>
    </source>
</evidence>
<proteinExistence type="predicted"/>
<feature type="region of interest" description="Disordered" evidence="2">
    <location>
        <begin position="201"/>
        <end position="274"/>
    </location>
</feature>
<dbReference type="SUPFAM" id="SSF56672">
    <property type="entry name" value="DNA/RNA polymerases"/>
    <property type="match status" value="1"/>
</dbReference>
<dbReference type="CDD" id="cd09272">
    <property type="entry name" value="RNase_HI_RT_Ty1"/>
    <property type="match status" value="1"/>
</dbReference>
<dbReference type="GO" id="GO:0003723">
    <property type="term" value="F:RNA binding"/>
    <property type="evidence" value="ECO:0007669"/>
    <property type="project" value="UniProtKB-KW"/>
</dbReference>
<dbReference type="InterPro" id="IPR036397">
    <property type="entry name" value="RNaseH_sf"/>
</dbReference>
<dbReference type="SUPFAM" id="SSF53098">
    <property type="entry name" value="Ribonuclease H-like"/>
    <property type="match status" value="1"/>
</dbReference>
<keyword evidence="4" id="KW-0695">RNA-directed DNA polymerase</keyword>
<dbReference type="Pfam" id="PF25597">
    <property type="entry name" value="SH3_retrovirus"/>
    <property type="match status" value="1"/>
</dbReference>
<dbReference type="GO" id="GO:0015074">
    <property type="term" value="P:DNA integration"/>
    <property type="evidence" value="ECO:0007669"/>
    <property type="project" value="InterPro"/>
</dbReference>
<dbReference type="OrthoDB" id="3243429at2759"/>
<feature type="non-terminal residue" evidence="4">
    <location>
        <position position="1"/>
    </location>
</feature>
<organism evidence="4 5">
    <name type="scientific">Rhizoctonia solani</name>
    <dbReference type="NCBI Taxonomy" id="456999"/>
    <lineage>
        <taxon>Eukaryota</taxon>
        <taxon>Fungi</taxon>
        <taxon>Dikarya</taxon>
        <taxon>Basidiomycota</taxon>
        <taxon>Agaricomycotina</taxon>
        <taxon>Agaricomycetes</taxon>
        <taxon>Cantharellales</taxon>
        <taxon>Ceratobasidiaceae</taxon>
        <taxon>Rhizoctonia</taxon>
    </lineage>
</organism>
<dbReference type="GO" id="GO:0005634">
    <property type="term" value="C:nucleus"/>
    <property type="evidence" value="ECO:0007669"/>
    <property type="project" value="UniProtKB-ARBA"/>
</dbReference>
<evidence type="ECO:0000313" key="5">
    <source>
        <dbReference type="Proteomes" id="UP000602905"/>
    </source>
</evidence>
<dbReference type="InterPro" id="IPR001584">
    <property type="entry name" value="Integrase_cat-core"/>
</dbReference>
<dbReference type="InterPro" id="IPR043502">
    <property type="entry name" value="DNA/RNA_pol_sf"/>
</dbReference>
<dbReference type="InterPro" id="IPR057670">
    <property type="entry name" value="SH3_retrovirus"/>
</dbReference>
<reference evidence="4" key="1">
    <citation type="submission" date="2020-09" db="EMBL/GenBank/DDBJ databases">
        <title>Comparative genome analyses of four rice-infecting Rhizoctonia solani isolates reveal extensive enrichment of homogalacturonan modification genes.</title>
        <authorList>
            <person name="Lee D.-Y."/>
            <person name="Jeon J."/>
            <person name="Kim K.-T."/>
            <person name="Cheong K."/>
            <person name="Song H."/>
            <person name="Choi G."/>
            <person name="Ko J."/>
            <person name="Opiyo S.O."/>
            <person name="Zuo S."/>
            <person name="Madhav S."/>
            <person name="Lee Y.-H."/>
            <person name="Wang G.-L."/>
        </authorList>
    </citation>
    <scope>NUCLEOTIDE SEQUENCE</scope>
    <source>
        <strain evidence="4">AG1-IA WGL</strain>
    </source>
</reference>
<dbReference type="EMBL" id="JACYCD010000508">
    <property type="protein sequence ID" value="KAF8692411.1"/>
    <property type="molecule type" value="Genomic_DNA"/>
</dbReference>
<keyword evidence="1" id="KW-0694">RNA-binding</keyword>
<evidence type="ECO:0000256" key="1">
    <source>
        <dbReference type="ARBA" id="ARBA00022884"/>
    </source>
</evidence>
<accession>A0A8H7LQU3</accession>
<gene>
    <name evidence="4" type="ORF">RHS03_08622</name>
</gene>
<dbReference type="AlphaFoldDB" id="A0A8H7LQU3"/>
<dbReference type="Pfam" id="PF07727">
    <property type="entry name" value="RVT_2"/>
    <property type="match status" value="1"/>
</dbReference>
<dbReference type="PANTHER" id="PTHR11439:SF483">
    <property type="entry name" value="PEPTIDE SYNTHASE GLIP-LIKE, PUTATIVE (AFU_ORTHOLOGUE AFUA_3G12920)-RELATED"/>
    <property type="match status" value="1"/>
</dbReference>
<dbReference type="PROSITE" id="PS50994">
    <property type="entry name" value="INTEGRASE"/>
    <property type="match status" value="1"/>
</dbReference>
<comment type="caution">
    <text evidence="4">The sequence shown here is derived from an EMBL/GenBank/DDBJ whole genome shotgun (WGS) entry which is preliminary data.</text>
</comment>
<dbReference type="GO" id="GO:0003964">
    <property type="term" value="F:RNA-directed DNA polymerase activity"/>
    <property type="evidence" value="ECO:0007669"/>
    <property type="project" value="UniProtKB-KW"/>
</dbReference>
<dbReference type="InterPro" id="IPR012337">
    <property type="entry name" value="RNaseH-like_sf"/>
</dbReference>
<evidence type="ECO:0000256" key="2">
    <source>
        <dbReference type="SAM" id="MobiDB-lite"/>
    </source>
</evidence>
<dbReference type="Proteomes" id="UP000602905">
    <property type="component" value="Unassembled WGS sequence"/>
</dbReference>
<feature type="compositionally biased region" description="Basic and acidic residues" evidence="2">
    <location>
        <begin position="210"/>
        <end position="246"/>
    </location>
</feature>
<evidence type="ECO:0000259" key="3">
    <source>
        <dbReference type="PROSITE" id="PS50994"/>
    </source>
</evidence>
<keyword evidence="4" id="KW-0808">Transferase</keyword>
<dbReference type="PANTHER" id="PTHR11439">
    <property type="entry name" value="GAG-POL-RELATED RETROTRANSPOSON"/>
    <property type="match status" value="1"/>
</dbReference>
<dbReference type="Gene3D" id="3.30.420.10">
    <property type="entry name" value="Ribonuclease H-like superfamily/Ribonuclease H"/>
    <property type="match status" value="1"/>
</dbReference>
<keyword evidence="4" id="KW-0548">Nucleotidyltransferase</keyword>